<evidence type="ECO:0000256" key="2">
    <source>
        <dbReference type="ARBA" id="ARBA00008779"/>
    </source>
</evidence>
<proteinExistence type="inferred from homology"/>
<dbReference type="InterPro" id="IPR000917">
    <property type="entry name" value="Sulfatase_N"/>
</dbReference>
<evidence type="ECO:0000313" key="10">
    <source>
        <dbReference type="Proteomes" id="UP000346198"/>
    </source>
</evidence>
<dbReference type="Proteomes" id="UP000346198">
    <property type="component" value="Unassembled WGS sequence"/>
</dbReference>
<dbReference type="InterPro" id="IPR035874">
    <property type="entry name" value="IDS"/>
</dbReference>
<feature type="signal peptide" evidence="7">
    <location>
        <begin position="1"/>
        <end position="19"/>
    </location>
</feature>
<dbReference type="RefSeq" id="WP_136059618.1">
    <property type="nucleotide sequence ID" value="NZ_CAAHFH010000001.1"/>
</dbReference>
<accession>A0A6C2UD18</accession>
<keyword evidence="3" id="KW-0479">Metal-binding</keyword>
<evidence type="ECO:0000256" key="1">
    <source>
        <dbReference type="ARBA" id="ARBA00001913"/>
    </source>
</evidence>
<dbReference type="AlphaFoldDB" id="A0A6C2UD18"/>
<dbReference type="GO" id="GO:0046872">
    <property type="term" value="F:metal ion binding"/>
    <property type="evidence" value="ECO:0007669"/>
    <property type="project" value="UniProtKB-KW"/>
</dbReference>
<comment type="cofactor">
    <cofactor evidence="1">
        <name>Ca(2+)</name>
        <dbReference type="ChEBI" id="CHEBI:29108"/>
    </cofactor>
</comment>
<name>A0A6C2UD18_9BACT</name>
<evidence type="ECO:0000259" key="8">
    <source>
        <dbReference type="Pfam" id="PF00884"/>
    </source>
</evidence>
<protein>
    <submittedName>
        <fullName evidence="9">Choline-sulfatase</fullName>
    </submittedName>
</protein>
<evidence type="ECO:0000313" key="9">
    <source>
        <dbReference type="EMBL" id="VGO18092.1"/>
    </source>
</evidence>
<dbReference type="GO" id="GO:0005737">
    <property type="term" value="C:cytoplasm"/>
    <property type="evidence" value="ECO:0007669"/>
    <property type="project" value="TreeGrafter"/>
</dbReference>
<dbReference type="PROSITE" id="PS00149">
    <property type="entry name" value="SULFATASE_2"/>
    <property type="match status" value="1"/>
</dbReference>
<dbReference type="InterPro" id="IPR017850">
    <property type="entry name" value="Alkaline_phosphatase_core_sf"/>
</dbReference>
<dbReference type="InterPro" id="IPR024607">
    <property type="entry name" value="Sulfatase_CS"/>
</dbReference>
<dbReference type="PANTHER" id="PTHR45953:SF1">
    <property type="entry name" value="IDURONATE 2-SULFATASE"/>
    <property type="match status" value="1"/>
</dbReference>
<keyword evidence="6" id="KW-0106">Calcium</keyword>
<dbReference type="GO" id="GO:0004423">
    <property type="term" value="F:iduronate-2-sulfatase activity"/>
    <property type="evidence" value="ECO:0007669"/>
    <property type="project" value="InterPro"/>
</dbReference>
<dbReference type="Pfam" id="PF00884">
    <property type="entry name" value="Sulfatase"/>
    <property type="match status" value="1"/>
</dbReference>
<dbReference type="SUPFAM" id="SSF53649">
    <property type="entry name" value="Alkaline phosphatase-like"/>
    <property type="match status" value="1"/>
</dbReference>
<keyword evidence="10" id="KW-1185">Reference proteome</keyword>
<evidence type="ECO:0000256" key="6">
    <source>
        <dbReference type="ARBA" id="ARBA00022837"/>
    </source>
</evidence>
<feature type="chain" id="PRO_5028852702" evidence="7">
    <location>
        <begin position="20"/>
        <end position="527"/>
    </location>
</feature>
<evidence type="ECO:0000256" key="5">
    <source>
        <dbReference type="ARBA" id="ARBA00022801"/>
    </source>
</evidence>
<feature type="domain" description="Sulfatase N-terminal" evidence="8">
    <location>
        <begin position="23"/>
        <end position="399"/>
    </location>
</feature>
<keyword evidence="4 7" id="KW-0732">Signal</keyword>
<gene>
    <name evidence="9" type="primary">betC_3</name>
    <name evidence="9" type="ORF">SCARR_00143</name>
</gene>
<organism evidence="9 10">
    <name type="scientific">Pontiella sulfatireligans</name>
    <dbReference type="NCBI Taxonomy" id="2750658"/>
    <lineage>
        <taxon>Bacteria</taxon>
        <taxon>Pseudomonadati</taxon>
        <taxon>Kiritimatiellota</taxon>
        <taxon>Kiritimatiellia</taxon>
        <taxon>Kiritimatiellales</taxon>
        <taxon>Pontiellaceae</taxon>
        <taxon>Pontiella</taxon>
    </lineage>
</organism>
<comment type="similarity">
    <text evidence="2">Belongs to the sulfatase family.</text>
</comment>
<reference evidence="9 10" key="1">
    <citation type="submission" date="2019-04" db="EMBL/GenBank/DDBJ databases">
        <authorList>
            <person name="Van Vliet M D."/>
        </authorList>
    </citation>
    <scope>NUCLEOTIDE SEQUENCE [LARGE SCALE GENOMIC DNA]</scope>
    <source>
        <strain evidence="9 10">F21</strain>
    </source>
</reference>
<evidence type="ECO:0000256" key="3">
    <source>
        <dbReference type="ARBA" id="ARBA00022723"/>
    </source>
</evidence>
<dbReference type="CDD" id="cd16030">
    <property type="entry name" value="iduronate-2-sulfatase"/>
    <property type="match status" value="1"/>
</dbReference>
<sequence length="527" mass="59101">MKLAALFGGLLCIAVSVTAEQMPNILLIVIDDMNTSLGCFDGPAITPHIDRFSEGALKFTSAYSACPSCNPSRVSMLTGVRPEVSKVFSNSQHFRKTEEAKDLVTLPQFLKNNGYNTVVAGKIFHGRLKKENDPESDSDPRSWTYQPVVDFGDYYGKNFYDEFLDSDWVPEWVGRANPDMPLAERKKIKEAWAFGPTDVSPENTLDFNSARFCADFLTGNKSNPQVALAPDVEEKPFFLACGIFRPHIPIIAPREFFDLYTNEEEKWRLELPKIPDDEMADLPASVQKKKQWFMTHVQHSPDIWKELRHAYFAATSYADAAVGIVLDGLAKSTYADNTVVIIIGDHGYQLGEKNRVGKSVNWKGSSGTPMIVKVPGKPAGATDVPVSLIDIYPTIMELSNMDPPHQLSGVSLLPLLENPNAKRSEPVVITNAGSGKDISVVKDHWHYISYGDGSEELYDHRKDSKEWKNLLAKGIRNPEYDSIVNKLKPFIPKERGLPEGYTYERRSYMTKEWEGHRETTSNKRAAN</sequence>
<dbReference type="PANTHER" id="PTHR45953">
    <property type="entry name" value="IDURONATE 2-SULFATASE"/>
    <property type="match status" value="1"/>
</dbReference>
<dbReference type="Gene3D" id="3.40.720.10">
    <property type="entry name" value="Alkaline Phosphatase, subunit A"/>
    <property type="match status" value="1"/>
</dbReference>
<evidence type="ECO:0000256" key="7">
    <source>
        <dbReference type="SAM" id="SignalP"/>
    </source>
</evidence>
<dbReference type="EMBL" id="CAAHFH010000001">
    <property type="protein sequence ID" value="VGO18092.1"/>
    <property type="molecule type" value="Genomic_DNA"/>
</dbReference>
<evidence type="ECO:0000256" key="4">
    <source>
        <dbReference type="ARBA" id="ARBA00022729"/>
    </source>
</evidence>
<keyword evidence="5" id="KW-0378">Hydrolase</keyword>